<evidence type="ECO:0000259" key="2">
    <source>
        <dbReference type="Pfam" id="PF09588"/>
    </source>
</evidence>
<dbReference type="EMBL" id="UINC01011765">
    <property type="protein sequence ID" value="SVA51717.1"/>
    <property type="molecule type" value="Genomic_DNA"/>
</dbReference>
<dbReference type="PANTHER" id="PTHR46609">
    <property type="entry name" value="EXONUCLEASE, PHAGE-TYPE/RECB, C-TERMINAL DOMAIN-CONTAINING PROTEIN"/>
    <property type="match status" value="1"/>
</dbReference>
<dbReference type="InterPro" id="IPR051703">
    <property type="entry name" value="NF-kappa-B_Signaling_Reg"/>
</dbReference>
<dbReference type="InterPro" id="IPR019080">
    <property type="entry name" value="YqaJ_viral_recombinase"/>
</dbReference>
<dbReference type="InterPro" id="IPR011335">
    <property type="entry name" value="Restrct_endonuc-II-like"/>
</dbReference>
<evidence type="ECO:0008006" key="5">
    <source>
        <dbReference type="Google" id="ProtNLM"/>
    </source>
</evidence>
<dbReference type="InterPro" id="IPR038720">
    <property type="entry name" value="YprB_RNase_H-like_dom"/>
</dbReference>
<dbReference type="InterPro" id="IPR011604">
    <property type="entry name" value="PDDEXK-like_dom_sf"/>
</dbReference>
<dbReference type="Gene3D" id="3.90.320.10">
    <property type="match status" value="1"/>
</dbReference>
<dbReference type="InterPro" id="IPR012337">
    <property type="entry name" value="RNaseH-like_sf"/>
</dbReference>
<dbReference type="SUPFAM" id="SSF52980">
    <property type="entry name" value="Restriction endonuclease-like"/>
    <property type="match status" value="1"/>
</dbReference>
<evidence type="ECO:0000256" key="1">
    <source>
        <dbReference type="SAM" id="MobiDB-lite"/>
    </source>
</evidence>
<feature type="region of interest" description="Disordered" evidence="1">
    <location>
        <begin position="224"/>
        <end position="246"/>
    </location>
</feature>
<proteinExistence type="predicted"/>
<dbReference type="Pfam" id="PF09588">
    <property type="entry name" value="YqaJ"/>
    <property type="match status" value="1"/>
</dbReference>
<evidence type="ECO:0000313" key="4">
    <source>
        <dbReference type="EMBL" id="SVA51717.1"/>
    </source>
</evidence>
<gene>
    <name evidence="4" type="ORF">METZ01_LOCUS104571</name>
</gene>
<sequence length="834" mass="98760">MKKPNFVKTLQDNSIEQRTEEWYKKRTTMITASDCGTILGYNSKFTTSDDLLTNKLNNVRLDNVHLRHGNHYEPIAIDIFEQKYKEKVWSVGLLTHKNKKYKFLGASPDGVTSNHCLVEIKCPSSRMIDGSISLHYYAQVQLQLEVSDFELCYFYECSFKEVRTKGECKNKEYCGYNEKKENWWYLAYDYLRPIKRDRKWFEDNKEKFKQFYDEMIYQQKQQKQINKNSRKRKLPPSLLNGGQTKKRKKIKNIPWINEGKIRNYCIGDTLCDWLDMYGAKNNYQKEQNNPFTLLKFKKTNQFKSIVMNTIEKKFKNDCQRLPQNYGNYTYDLIRLTNDYMNKGTKIIINGMLQDEDDKIYTVFDLLVRSDYIENVFNKRKFKASVKKQFKADSTYSQKHDEEWFYIPVSIKYKILPFSSNGMTLTNESVMKLYKAQCAFKNKILTKNQVHQSDITFIIGSGWKMTKNGQKFKNHKKRDWERPGYINLTNQDIKYVQMIDDALIWYRDVEKNGKKWKVEPKPTRKELYPLILSNSPGYWGAAKKKIATNLKEISLLWQVGPSNRIKAHEKNIYTWDNPKLNPQILGFKKETKRAKILQKIIDVNKMKKTKILPKKIENNLDNWKNPNRVEFYVDFETLNSLYGGKSIIYLIGLTVVIPDKIKKKFHTNNKKRYYDFKAESLTKSEEYRIIEEWLNQMKSVLKKYNLKRKDVNCYCWSNAENSFLNAARKRHGKENSSKWKVDFTDVMELIKSEPVVIKDCLSGFGLKSVSGAMNKHGMINKKYDTKCSSGEVSMAFAINYYEHKSQEVMDDIVGYNELDCDVIYEILTYLRKHHT</sequence>
<dbReference type="InterPro" id="IPR017482">
    <property type="entry name" value="Lambda-type_endonuclease"/>
</dbReference>
<feature type="domain" description="YqaJ viral recombinase" evidence="2">
    <location>
        <begin position="21"/>
        <end position="149"/>
    </location>
</feature>
<name>A0A381WID4_9ZZZZ</name>
<feature type="domain" description="YprB ribonuclease H-like" evidence="3">
    <location>
        <begin position="631"/>
        <end position="828"/>
    </location>
</feature>
<accession>A0A381WID4</accession>
<dbReference type="SUPFAM" id="SSF53098">
    <property type="entry name" value="Ribonuclease H-like"/>
    <property type="match status" value="1"/>
</dbReference>
<dbReference type="AlphaFoldDB" id="A0A381WID4"/>
<dbReference type="NCBIfam" id="TIGR03033">
    <property type="entry name" value="phage_rel_nuc"/>
    <property type="match status" value="1"/>
</dbReference>
<dbReference type="Pfam" id="PF13482">
    <property type="entry name" value="RNase_H_2"/>
    <property type="match status" value="1"/>
</dbReference>
<dbReference type="PANTHER" id="PTHR46609:SF6">
    <property type="entry name" value="EXONUCLEASE, PHAGE-TYPE_RECB, C-TERMINAL DOMAIN-CONTAINING PROTEIN-RELATED"/>
    <property type="match status" value="1"/>
</dbReference>
<reference evidence="4" key="1">
    <citation type="submission" date="2018-05" db="EMBL/GenBank/DDBJ databases">
        <authorList>
            <person name="Lanie J.A."/>
            <person name="Ng W.-L."/>
            <person name="Kazmierczak K.M."/>
            <person name="Andrzejewski T.M."/>
            <person name="Davidsen T.M."/>
            <person name="Wayne K.J."/>
            <person name="Tettelin H."/>
            <person name="Glass J.I."/>
            <person name="Rusch D."/>
            <person name="Podicherti R."/>
            <person name="Tsui H.-C.T."/>
            <person name="Winkler M.E."/>
        </authorList>
    </citation>
    <scope>NUCLEOTIDE SEQUENCE</scope>
</reference>
<evidence type="ECO:0000259" key="3">
    <source>
        <dbReference type="Pfam" id="PF13482"/>
    </source>
</evidence>
<organism evidence="4">
    <name type="scientific">marine metagenome</name>
    <dbReference type="NCBI Taxonomy" id="408172"/>
    <lineage>
        <taxon>unclassified sequences</taxon>
        <taxon>metagenomes</taxon>
        <taxon>ecological metagenomes</taxon>
    </lineage>
</organism>
<protein>
    <recommendedName>
        <fullName evidence="5">YqaJ viral recombinase domain-containing protein</fullName>
    </recommendedName>
</protein>
<dbReference type="CDD" id="cd22343">
    <property type="entry name" value="PDDEXK_lambda_exonuclease-like"/>
    <property type="match status" value="1"/>
</dbReference>